<keyword evidence="2" id="KW-0479">Metal-binding</keyword>
<protein>
    <submittedName>
        <fullName evidence="5">Dipeptidase</fullName>
    </submittedName>
</protein>
<keyword evidence="3" id="KW-0378">Hydrolase</keyword>
<dbReference type="NCBIfam" id="NF005914">
    <property type="entry name" value="PRK07907.1"/>
    <property type="match status" value="1"/>
</dbReference>
<name>A0A2T2XLK8_9FIRM</name>
<organism evidence="5 6">
    <name type="scientific">Sulfobacillus benefaciens</name>
    <dbReference type="NCBI Taxonomy" id="453960"/>
    <lineage>
        <taxon>Bacteria</taxon>
        <taxon>Bacillati</taxon>
        <taxon>Bacillota</taxon>
        <taxon>Clostridia</taxon>
        <taxon>Eubacteriales</taxon>
        <taxon>Clostridiales Family XVII. Incertae Sedis</taxon>
        <taxon>Sulfobacillus</taxon>
    </lineage>
</organism>
<evidence type="ECO:0000256" key="3">
    <source>
        <dbReference type="ARBA" id="ARBA00022801"/>
    </source>
</evidence>
<dbReference type="GO" id="GO:0006508">
    <property type="term" value="P:proteolysis"/>
    <property type="evidence" value="ECO:0007669"/>
    <property type="project" value="UniProtKB-KW"/>
</dbReference>
<dbReference type="Gene3D" id="3.30.70.360">
    <property type="match status" value="1"/>
</dbReference>
<gene>
    <name evidence="5" type="ORF">C7B46_01620</name>
</gene>
<dbReference type="Pfam" id="PF07687">
    <property type="entry name" value="M20_dimer"/>
    <property type="match status" value="1"/>
</dbReference>
<dbReference type="Gene3D" id="3.40.630.10">
    <property type="entry name" value="Zn peptidases"/>
    <property type="match status" value="1"/>
</dbReference>
<dbReference type="InterPro" id="IPR051458">
    <property type="entry name" value="Cyt/Met_Dipeptidase"/>
</dbReference>
<evidence type="ECO:0000313" key="5">
    <source>
        <dbReference type="EMBL" id="PSR35386.1"/>
    </source>
</evidence>
<dbReference type="PANTHER" id="PTHR43270:SF12">
    <property type="entry name" value="SUCCINYL-DIAMINOPIMELATE DESUCCINYLASE"/>
    <property type="match status" value="1"/>
</dbReference>
<dbReference type="Proteomes" id="UP000242972">
    <property type="component" value="Unassembled WGS sequence"/>
</dbReference>
<dbReference type="SUPFAM" id="SSF53187">
    <property type="entry name" value="Zn-dependent exopeptidases"/>
    <property type="match status" value="1"/>
</dbReference>
<evidence type="ECO:0000256" key="2">
    <source>
        <dbReference type="ARBA" id="ARBA00022723"/>
    </source>
</evidence>
<reference evidence="5 6" key="1">
    <citation type="journal article" date="2014" name="BMC Genomics">
        <title>Comparison of environmental and isolate Sulfobacillus genomes reveals diverse carbon, sulfur, nitrogen, and hydrogen metabolisms.</title>
        <authorList>
            <person name="Justice N.B."/>
            <person name="Norman A."/>
            <person name="Brown C.T."/>
            <person name="Singh A."/>
            <person name="Thomas B.C."/>
            <person name="Banfield J.F."/>
        </authorList>
    </citation>
    <scope>NUCLEOTIDE SEQUENCE [LARGE SCALE GENOMIC DNA]</scope>
    <source>
        <strain evidence="5">AMDSBA4</strain>
    </source>
</reference>
<proteinExistence type="predicted"/>
<dbReference type="InterPro" id="IPR002933">
    <property type="entry name" value="Peptidase_M20"/>
</dbReference>
<dbReference type="InterPro" id="IPR011650">
    <property type="entry name" value="Peptidase_M20_dimer"/>
</dbReference>
<accession>A0A2T2XLK8</accession>
<dbReference type="Pfam" id="PF01546">
    <property type="entry name" value="Peptidase_M20"/>
    <property type="match status" value="1"/>
</dbReference>
<keyword evidence="1" id="KW-0645">Protease</keyword>
<comment type="caution">
    <text evidence="5">The sequence shown here is derived from an EMBL/GenBank/DDBJ whole genome shotgun (WGS) entry which is preliminary data.</text>
</comment>
<evidence type="ECO:0000259" key="4">
    <source>
        <dbReference type="Pfam" id="PF07687"/>
    </source>
</evidence>
<dbReference type="GO" id="GO:0008233">
    <property type="term" value="F:peptidase activity"/>
    <property type="evidence" value="ECO:0007669"/>
    <property type="project" value="UniProtKB-KW"/>
</dbReference>
<dbReference type="GO" id="GO:0046872">
    <property type="term" value="F:metal ion binding"/>
    <property type="evidence" value="ECO:0007669"/>
    <property type="project" value="UniProtKB-KW"/>
</dbReference>
<evidence type="ECO:0000313" key="6">
    <source>
        <dbReference type="Proteomes" id="UP000242972"/>
    </source>
</evidence>
<dbReference type="InterPro" id="IPR036264">
    <property type="entry name" value="Bact_exopeptidase_dim_dom"/>
</dbReference>
<dbReference type="NCBIfam" id="NF006053">
    <property type="entry name" value="PRK08201.1"/>
    <property type="match status" value="1"/>
</dbReference>
<dbReference type="NCBIfam" id="NF006579">
    <property type="entry name" value="PRK09104.1"/>
    <property type="match status" value="1"/>
</dbReference>
<dbReference type="SUPFAM" id="SSF55031">
    <property type="entry name" value="Bacterial exopeptidase dimerisation domain"/>
    <property type="match status" value="1"/>
</dbReference>
<dbReference type="AlphaFoldDB" id="A0A2T2XLK8"/>
<sequence>MAHQQAIDFLRSHHLEQLKDLESFLSIPSISALTQHKPDIETAANWLRSRLIQAGFSNARLDQTGGNPVVVAEGPYHPERATVLIYGHYDVQPVDPLDKWHHPPFDPTVIDGILYARGSSDDKGQVYMQLIAAEAWMKTIGDTPVNLKFLFEGEEEIGSVHLNDYIRTHKESLSADLAVISDTPMFAPGVPAICYGLRGLAALEITVFGPFQDLHSGVYGGSIMNPAHALAQIIASLHTPNGTVAVAGFYDGVDQLSSKERTALSSLPFDSEEFRRSTGSPELFGEPGYSPLEHVWTRPTIEVNGMWSGFIGEGRKTIVPATAHAKITCRLVPHQDPQHVLQVVSDHIKNHCPPGVTVEVTLGEGDPGTLTPLDHPSVTSAEQAIHEVYNKPAAYIRMGGSIPVVVTFQEELSMPTLLLGFALPDENFHAPNEHFHLENFFKGSETVAALWDYLGSVNPLEFRP</sequence>
<feature type="domain" description="Peptidase M20 dimerisation" evidence="4">
    <location>
        <begin position="195"/>
        <end position="355"/>
    </location>
</feature>
<evidence type="ECO:0000256" key="1">
    <source>
        <dbReference type="ARBA" id="ARBA00022670"/>
    </source>
</evidence>
<dbReference type="PANTHER" id="PTHR43270">
    <property type="entry name" value="BETA-ALA-HIS DIPEPTIDASE"/>
    <property type="match status" value="1"/>
</dbReference>
<dbReference type="EMBL" id="PXYW01000002">
    <property type="protein sequence ID" value="PSR35386.1"/>
    <property type="molecule type" value="Genomic_DNA"/>
</dbReference>